<comment type="caution">
    <text evidence="2">The sequence shown here is derived from an EMBL/GenBank/DDBJ whole genome shotgun (WGS) entry which is preliminary data.</text>
</comment>
<dbReference type="AlphaFoldDB" id="A0A919RGS9"/>
<organism evidence="2 3">
    <name type="scientific">Sinosporangium siamense</name>
    <dbReference type="NCBI Taxonomy" id="1367973"/>
    <lineage>
        <taxon>Bacteria</taxon>
        <taxon>Bacillati</taxon>
        <taxon>Actinomycetota</taxon>
        <taxon>Actinomycetes</taxon>
        <taxon>Streptosporangiales</taxon>
        <taxon>Streptosporangiaceae</taxon>
        <taxon>Sinosporangium</taxon>
    </lineage>
</organism>
<name>A0A919RGS9_9ACTN</name>
<proteinExistence type="predicted"/>
<sequence>MHVLGVWAGRFSVVRRHFSKGVLTIAIVVLVLGVAITWGVYSLLKRATPLAQGAHCKIATPQGDLEMDVDQAVVAATIAAVAERRRLPERAVVIAYATGIQESKLLNIPFGDRDSVGVFQQRPSMGWGTQKQLLDVVYSTDKFFEGLVKVKNYQRIPLHIAAQEVQRSADGSLYAQHENDAKIMAAAFTGRVPAALQCWTPPPKDESKVKKPRVEAASRELRRALGDTPVSGDKITASSTRRGWLVAAWSVAHARDYGLRGVRYDGRAWAADAGFEGWQEDDGATTRHVILNRPAPAA</sequence>
<protein>
    <submittedName>
        <fullName evidence="2">Uncharacterized protein</fullName>
    </submittedName>
</protein>
<evidence type="ECO:0000313" key="2">
    <source>
        <dbReference type="EMBL" id="GII93102.1"/>
    </source>
</evidence>
<dbReference type="EMBL" id="BOOW01000020">
    <property type="protein sequence ID" value="GII93102.1"/>
    <property type="molecule type" value="Genomic_DNA"/>
</dbReference>
<keyword evidence="1" id="KW-0472">Membrane</keyword>
<feature type="transmembrane region" description="Helical" evidence="1">
    <location>
        <begin position="21"/>
        <end position="41"/>
    </location>
</feature>
<dbReference type="Proteomes" id="UP000606172">
    <property type="component" value="Unassembled WGS sequence"/>
</dbReference>
<accession>A0A919RGS9</accession>
<keyword evidence="1" id="KW-0812">Transmembrane</keyword>
<gene>
    <name evidence="2" type="ORF">Ssi02_33330</name>
</gene>
<evidence type="ECO:0000256" key="1">
    <source>
        <dbReference type="SAM" id="Phobius"/>
    </source>
</evidence>
<evidence type="ECO:0000313" key="3">
    <source>
        <dbReference type="Proteomes" id="UP000606172"/>
    </source>
</evidence>
<keyword evidence="1" id="KW-1133">Transmembrane helix</keyword>
<keyword evidence="3" id="KW-1185">Reference proteome</keyword>
<reference evidence="2" key="1">
    <citation type="submission" date="2021-01" db="EMBL/GenBank/DDBJ databases">
        <title>Whole genome shotgun sequence of Sinosporangium siamense NBRC 109515.</title>
        <authorList>
            <person name="Komaki H."/>
            <person name="Tamura T."/>
        </authorList>
    </citation>
    <scope>NUCLEOTIDE SEQUENCE</scope>
    <source>
        <strain evidence="2">NBRC 109515</strain>
    </source>
</reference>